<proteinExistence type="predicted"/>
<reference evidence="1" key="1">
    <citation type="submission" date="2024-09" db="EMBL/GenBank/DDBJ databases">
        <authorList>
            <person name="Gagne-Thivierge C."/>
        </authorList>
    </citation>
    <scope>NUCLEOTIDE SEQUENCE</scope>
    <source>
        <strain evidence="1">SC310</strain>
    </source>
</reference>
<accession>A0ACD5FMB3</accession>
<keyword evidence="2" id="KW-1185">Reference proteome</keyword>
<name>A0ACD5FMB3_STAHY</name>
<organism evidence="1 2">
    <name type="scientific">Staphylococcus hyicus</name>
    <dbReference type="NCBI Taxonomy" id="1284"/>
    <lineage>
        <taxon>Bacteria</taxon>
        <taxon>Bacillati</taxon>
        <taxon>Bacillota</taxon>
        <taxon>Bacilli</taxon>
        <taxon>Bacillales</taxon>
        <taxon>Staphylococcaceae</taxon>
        <taxon>Staphylococcus</taxon>
    </lineage>
</organism>
<protein>
    <submittedName>
        <fullName evidence="1">NfeD family protein</fullName>
    </submittedName>
</protein>
<evidence type="ECO:0000313" key="2">
    <source>
        <dbReference type="Proteomes" id="UP001234913"/>
    </source>
</evidence>
<dbReference type="Proteomes" id="UP001234913">
    <property type="component" value="Chromosome"/>
</dbReference>
<gene>
    <name evidence="1" type="ORF">QUC96_000400</name>
</gene>
<sequence length="237" mass="26238">MFMQLSIHMLDLLGTIQNDNMFTQISSLITSPWVSLILVCVLFVGFVYQLYSKSFNWAGILAILALLLIFLGYLAEGTISFITILIFSIGVILVIIELFVVGAVLGIIGMCLIVFSLITMGDNLPLMLLNVSVALILSIIEWVILVKFLKKKISLFENVVLKDSTNKESGYTSHNDRSYLVGATALTLTDLRPAGLILYENERIDAVSEGSFISKNVKVEIIEVEGTRVVVREIKSI</sequence>
<dbReference type="EMBL" id="CP171742">
    <property type="protein sequence ID" value="XKR69356.1"/>
    <property type="molecule type" value="Genomic_DNA"/>
</dbReference>
<evidence type="ECO:0000313" key="1">
    <source>
        <dbReference type="EMBL" id="XKR69356.1"/>
    </source>
</evidence>